<accession>E4MRI2</accession>
<evidence type="ECO:0000313" key="2">
    <source>
        <dbReference type="Proteomes" id="UP000005391"/>
    </source>
</evidence>
<evidence type="ECO:0000313" key="1">
    <source>
        <dbReference type="EMBL" id="EFS97723.1"/>
    </source>
</evidence>
<proteinExistence type="predicted"/>
<dbReference type="EMBL" id="AEOH01000026">
    <property type="protein sequence ID" value="EFS97723.1"/>
    <property type="molecule type" value="Genomic_DNA"/>
</dbReference>
<dbReference type="HOGENOM" id="CLU_3023551_0_0_10"/>
<protein>
    <submittedName>
        <fullName evidence="1">Uncharacterized protein</fullName>
    </submittedName>
</protein>
<dbReference type="Proteomes" id="UP000005391">
    <property type="component" value="Unassembled WGS sequence"/>
</dbReference>
<sequence>MPVAQKLIKSVFSLVINHKFWCKDNIFYNTSIIPQIKRTFFTSKYLPLSSFLGLF</sequence>
<gene>
    <name evidence="1" type="ORF">HMPREF1977_0966</name>
</gene>
<name>E4MRI2_CAPOC</name>
<organism evidence="1 2">
    <name type="scientific">Capnocytophaga ochracea F0287</name>
    <dbReference type="NCBI Taxonomy" id="873517"/>
    <lineage>
        <taxon>Bacteria</taxon>
        <taxon>Pseudomonadati</taxon>
        <taxon>Bacteroidota</taxon>
        <taxon>Flavobacteriia</taxon>
        <taxon>Flavobacteriales</taxon>
        <taxon>Flavobacteriaceae</taxon>
        <taxon>Capnocytophaga</taxon>
    </lineage>
</organism>
<dbReference type="AlphaFoldDB" id="E4MRI2"/>
<reference evidence="1 2" key="1">
    <citation type="submission" date="2010-10" db="EMBL/GenBank/DDBJ databases">
        <authorList>
            <person name="Muzny D."/>
            <person name="Qin X."/>
            <person name="Deng J."/>
            <person name="Jiang H."/>
            <person name="Liu Y."/>
            <person name="Qu J."/>
            <person name="Song X.-Z."/>
            <person name="Zhang L."/>
            <person name="Thornton R."/>
            <person name="Coyle M."/>
            <person name="Francisco L."/>
            <person name="Jackson L."/>
            <person name="Javaid M."/>
            <person name="Korchina V."/>
            <person name="Kovar C."/>
            <person name="Mata R."/>
            <person name="Mathew T."/>
            <person name="Ngo R."/>
            <person name="Nguyen L."/>
            <person name="Nguyen N."/>
            <person name="Okwuonu G."/>
            <person name="Ongeri F."/>
            <person name="Pham C."/>
            <person name="Simmons D."/>
            <person name="Wilczek-Boney K."/>
            <person name="Hale W."/>
            <person name="Jakkamsetti A."/>
            <person name="Pham P."/>
            <person name="Ruth R."/>
            <person name="San Lucas F."/>
            <person name="Warren J."/>
            <person name="Zhang J."/>
            <person name="Zhao Z."/>
            <person name="Zhou C."/>
            <person name="Zhu D."/>
            <person name="Lee S."/>
            <person name="Bess C."/>
            <person name="Blankenburg K."/>
            <person name="Forbes L."/>
            <person name="Fu Q."/>
            <person name="Gubbala S."/>
            <person name="Hirani K."/>
            <person name="Jayaseelan J.C."/>
            <person name="Lara F."/>
            <person name="Munidasa M."/>
            <person name="Palculict T."/>
            <person name="Patil S."/>
            <person name="Pu L.-L."/>
            <person name="Saada N."/>
            <person name="Tang L."/>
            <person name="Weissenberger G."/>
            <person name="Zhu Y."/>
            <person name="Hemphill L."/>
            <person name="Shang Y."/>
            <person name="Youmans B."/>
            <person name="Ayvaz T."/>
            <person name="Ross M."/>
            <person name="Santibanez J."/>
            <person name="Aqrawi P."/>
            <person name="Gross S."/>
            <person name="Joshi V."/>
            <person name="Fowler G."/>
            <person name="Nazareth L."/>
            <person name="Reid J."/>
            <person name="Worley K."/>
            <person name="Petrosino J."/>
            <person name="Highlander S."/>
            <person name="Gibbs R."/>
        </authorList>
    </citation>
    <scope>NUCLEOTIDE SEQUENCE [LARGE SCALE GENOMIC DNA]</scope>
    <source>
        <strain evidence="1 2">F0287</strain>
    </source>
</reference>
<comment type="caution">
    <text evidence="1">The sequence shown here is derived from an EMBL/GenBank/DDBJ whole genome shotgun (WGS) entry which is preliminary data.</text>
</comment>